<gene>
    <name evidence="2" type="ORF">EKO24_001270</name>
</gene>
<evidence type="ECO:0000313" key="2">
    <source>
        <dbReference type="EMBL" id="TRX02944.1"/>
    </source>
</evidence>
<keyword evidence="1" id="KW-0472">Membrane</keyword>
<dbReference type="Pfam" id="PF07963">
    <property type="entry name" value="N_methyl"/>
    <property type="match status" value="1"/>
</dbReference>
<feature type="transmembrane region" description="Helical" evidence="1">
    <location>
        <begin position="12"/>
        <end position="31"/>
    </location>
</feature>
<dbReference type="InterPro" id="IPR012902">
    <property type="entry name" value="N_methyl_site"/>
</dbReference>
<keyword evidence="1" id="KW-1133">Transmembrane helix</keyword>
<dbReference type="InterPro" id="IPR018247">
    <property type="entry name" value="EF_Hand_1_Ca_BS"/>
</dbReference>
<keyword evidence="1" id="KW-0812">Transmembrane</keyword>
<evidence type="ECO:0000256" key="1">
    <source>
        <dbReference type="SAM" id="Phobius"/>
    </source>
</evidence>
<dbReference type="RefSeq" id="WP_127028648.1">
    <property type="nucleotide sequence ID" value="NZ_RYFG02000009.1"/>
</dbReference>
<proteinExistence type="predicted"/>
<accession>A0ABY3CGH3</accession>
<organism evidence="2 3">
    <name type="scientific">Candidatus Methylobacter oryzae</name>
    <dbReference type="NCBI Taxonomy" id="2497749"/>
    <lineage>
        <taxon>Bacteria</taxon>
        <taxon>Pseudomonadati</taxon>
        <taxon>Pseudomonadota</taxon>
        <taxon>Gammaproteobacteria</taxon>
        <taxon>Methylococcales</taxon>
        <taxon>Methylococcaceae</taxon>
        <taxon>Methylobacter</taxon>
    </lineage>
</organism>
<keyword evidence="3" id="KW-1185">Reference proteome</keyword>
<name>A0ABY3CGH3_9GAMM</name>
<protein>
    <submittedName>
        <fullName evidence="2">Prepilin-type N-terminal cleavage/methylation domain-containing protein</fullName>
    </submittedName>
</protein>
<dbReference type="Proteomes" id="UP000733744">
    <property type="component" value="Unassembled WGS sequence"/>
</dbReference>
<dbReference type="EMBL" id="RYFG02000009">
    <property type="protein sequence ID" value="TRX02944.1"/>
    <property type="molecule type" value="Genomic_DNA"/>
</dbReference>
<comment type="caution">
    <text evidence="2">The sequence shown here is derived from an EMBL/GenBank/DDBJ whole genome shotgun (WGS) entry which is preliminary data.</text>
</comment>
<reference evidence="2 3" key="1">
    <citation type="journal article" date="2019" name="Antonie Van Leeuwenhoek">
        <title>Description of 'Ca. Methylobacter oryzae' KRF1, a novel species from the environmentally important Methylobacter clade 2.</title>
        <authorList>
            <person name="Khatri K."/>
            <person name="Mohite J.A."/>
            <person name="Pandit P.S."/>
            <person name="Bahulikar R."/>
            <person name="Rahalkar M.C."/>
        </authorList>
    </citation>
    <scope>NUCLEOTIDE SEQUENCE [LARGE SCALE GENOMIC DNA]</scope>
    <source>
        <strain evidence="2 3">KRF1</strain>
    </source>
</reference>
<dbReference type="PROSITE" id="PS00018">
    <property type="entry name" value="EF_HAND_1"/>
    <property type="match status" value="1"/>
</dbReference>
<sequence>MKKQNGFTLIEIMISLLLGLIVLGSTISIYVNTVGSSSDTIKSARLNYDLESLMTLMINDIKRSGYWGGAIIGSDGRTNPFTTAATNINIPVTTSCILYSYDANSDGRLTPTDLTDDVDANEYYGFKLVNNTLSMRKTGTTTNSADCSDGEWEEFVDGSQLTITALTFSFVPMDVNGNGNFSDAIDLSATSRCLNVTTDTVTNAVACAGAVAGDNIAQKRVVNIQLSGRLTSDASITKTLRGTVEVRNSRLFTQ</sequence>
<evidence type="ECO:0000313" key="3">
    <source>
        <dbReference type="Proteomes" id="UP000733744"/>
    </source>
</evidence>
<dbReference type="NCBIfam" id="TIGR02532">
    <property type="entry name" value="IV_pilin_GFxxxE"/>
    <property type="match status" value="1"/>
</dbReference>